<comment type="caution">
    <text evidence="1">The sequence shown here is derived from an EMBL/GenBank/DDBJ whole genome shotgun (WGS) entry which is preliminary data.</text>
</comment>
<dbReference type="Proteomes" id="UP000789920">
    <property type="component" value="Unassembled WGS sequence"/>
</dbReference>
<evidence type="ECO:0000313" key="2">
    <source>
        <dbReference type="Proteomes" id="UP000789920"/>
    </source>
</evidence>
<protein>
    <submittedName>
        <fullName evidence="1">32030_t:CDS:1</fullName>
    </submittedName>
</protein>
<reference evidence="1" key="1">
    <citation type="submission" date="2021-06" db="EMBL/GenBank/DDBJ databases">
        <authorList>
            <person name="Kallberg Y."/>
            <person name="Tangrot J."/>
            <person name="Rosling A."/>
        </authorList>
    </citation>
    <scope>NUCLEOTIDE SEQUENCE</scope>
    <source>
        <strain evidence="1">MA461A</strain>
    </source>
</reference>
<proteinExistence type="predicted"/>
<sequence>MKFIYIIFTLICCLFYATYIYLDIHLDINIKNIEIEIFHKESTTAPPLLLSGRKRPKQGYVVHVDRLEKNCGDIKNIMTENCLKYLDNEDDYMVSFSTIKGASPPPPCNRNHPPMLFHVFWQGKITDKLALVMKSFLYSQPLECSTLYVWLDNMNDTNLNDNKYIRSLLKYSPTLIEFKSWDMVEQLSFSDVYAGWQGPEYFKNSVKISDMFRFVVLHNYGGIYIDSDVFLVRDMRPLYYANFEFAYRWSNTQQFNTAVLRLWKQSPSSKMVIRGAINNNMNFHPFNITNYLSTHNDSSREETNKLIYMLPSGLFDPLWLKQDEIQPLSILSPNLHEFTDLFNPNLTPGEISGLDPTTFDSSPLEIRNIDNFFRGIFAYHWHNQWNATIHPTSWCGVIQTAYDEFLDGKRRNLYNEYILSL</sequence>
<gene>
    <name evidence="1" type="ORF">RPERSI_LOCUS4451</name>
</gene>
<evidence type="ECO:0000313" key="1">
    <source>
        <dbReference type="EMBL" id="CAG8563182.1"/>
    </source>
</evidence>
<organism evidence="1 2">
    <name type="scientific">Racocetra persica</name>
    <dbReference type="NCBI Taxonomy" id="160502"/>
    <lineage>
        <taxon>Eukaryota</taxon>
        <taxon>Fungi</taxon>
        <taxon>Fungi incertae sedis</taxon>
        <taxon>Mucoromycota</taxon>
        <taxon>Glomeromycotina</taxon>
        <taxon>Glomeromycetes</taxon>
        <taxon>Diversisporales</taxon>
        <taxon>Gigasporaceae</taxon>
        <taxon>Racocetra</taxon>
    </lineage>
</organism>
<name>A0ACA9M2J8_9GLOM</name>
<keyword evidence="2" id="KW-1185">Reference proteome</keyword>
<dbReference type="EMBL" id="CAJVQC010006118">
    <property type="protein sequence ID" value="CAG8563182.1"/>
    <property type="molecule type" value="Genomic_DNA"/>
</dbReference>
<accession>A0ACA9M2J8</accession>